<dbReference type="RefSeq" id="WP_267221304.1">
    <property type="nucleotide sequence ID" value="NZ_JAPCWC010000010.1"/>
</dbReference>
<keyword evidence="2" id="KW-1185">Reference proteome</keyword>
<proteinExistence type="predicted"/>
<comment type="caution">
    <text evidence="1">The sequence shown here is derived from an EMBL/GenBank/DDBJ whole genome shotgun (WGS) entry which is preliminary data.</text>
</comment>
<dbReference type="Proteomes" id="UP001589858">
    <property type="component" value="Unassembled WGS sequence"/>
</dbReference>
<accession>A0ABV6S7B6</accession>
<gene>
    <name evidence="1" type="ORF">ACFFF8_10175</name>
</gene>
<evidence type="ECO:0000313" key="1">
    <source>
        <dbReference type="EMBL" id="MFC0684961.1"/>
    </source>
</evidence>
<organism evidence="1 2">
    <name type="scientific">Novosphingobium clariflavum</name>
    <dbReference type="NCBI Taxonomy" id="2029884"/>
    <lineage>
        <taxon>Bacteria</taxon>
        <taxon>Pseudomonadati</taxon>
        <taxon>Pseudomonadota</taxon>
        <taxon>Alphaproteobacteria</taxon>
        <taxon>Sphingomonadales</taxon>
        <taxon>Sphingomonadaceae</taxon>
        <taxon>Novosphingobium</taxon>
    </lineage>
</organism>
<sequence length="162" mass="18077">MIDDEDIVDLVVDHARIRKICEALTVIVADFVVGKPCEIRTFIAHELESAFDRRVRLADDVLHTLFGGSPAACEDSILAVILRRQIRDALDAKELGNLLRLDPDAVALRELHRLVSDLQENARHTLHLEALSLLTLLDERLTVRARESLRGLLHHGAESGLA</sequence>
<dbReference type="EMBL" id="JBHLTM010000036">
    <property type="protein sequence ID" value="MFC0684961.1"/>
    <property type="molecule type" value="Genomic_DNA"/>
</dbReference>
<name>A0ABV6S7B6_9SPHN</name>
<protein>
    <submittedName>
        <fullName evidence="1">Uncharacterized protein</fullName>
    </submittedName>
</protein>
<reference evidence="1 2" key="1">
    <citation type="submission" date="2024-09" db="EMBL/GenBank/DDBJ databases">
        <authorList>
            <person name="Sun Q."/>
            <person name="Mori K."/>
        </authorList>
    </citation>
    <scope>NUCLEOTIDE SEQUENCE [LARGE SCALE GENOMIC DNA]</scope>
    <source>
        <strain evidence="1 2">CICC 11035S</strain>
    </source>
</reference>
<evidence type="ECO:0000313" key="2">
    <source>
        <dbReference type="Proteomes" id="UP001589858"/>
    </source>
</evidence>